<dbReference type="Gene3D" id="3.30.750.24">
    <property type="entry name" value="STAS domain"/>
    <property type="match status" value="1"/>
</dbReference>
<evidence type="ECO:0000313" key="3">
    <source>
        <dbReference type="Proteomes" id="UP000239494"/>
    </source>
</evidence>
<name>A0A2T0TAL5_9PSEU</name>
<reference evidence="2 3" key="1">
    <citation type="submission" date="2018-03" db="EMBL/GenBank/DDBJ databases">
        <title>Genomic Encyclopedia of Archaeal and Bacterial Type Strains, Phase II (KMG-II): from individual species to whole genera.</title>
        <authorList>
            <person name="Goeker M."/>
        </authorList>
    </citation>
    <scope>NUCLEOTIDE SEQUENCE [LARGE SCALE GENOMIC DNA]</scope>
    <source>
        <strain evidence="2 3">DSM 44720</strain>
    </source>
</reference>
<dbReference type="EMBL" id="PVTF01000004">
    <property type="protein sequence ID" value="PRY42685.1"/>
    <property type="molecule type" value="Genomic_DNA"/>
</dbReference>
<proteinExistence type="predicted"/>
<dbReference type="OrthoDB" id="4206535at2"/>
<feature type="domain" description="STAS" evidence="1">
    <location>
        <begin position="8"/>
        <end position="68"/>
    </location>
</feature>
<dbReference type="InterPro" id="IPR002645">
    <property type="entry name" value="STAS_dom"/>
</dbReference>
<dbReference type="Pfam" id="PF01740">
    <property type="entry name" value="STAS"/>
    <property type="match status" value="1"/>
</dbReference>
<dbReference type="PROSITE" id="PS50801">
    <property type="entry name" value="STAS"/>
    <property type="match status" value="1"/>
</dbReference>
<evidence type="ECO:0000313" key="2">
    <source>
        <dbReference type="EMBL" id="PRY42685.1"/>
    </source>
</evidence>
<accession>A0A2T0TAL5</accession>
<dbReference type="InterPro" id="IPR036513">
    <property type="entry name" value="STAS_dom_sf"/>
</dbReference>
<protein>
    <recommendedName>
        <fullName evidence="1">STAS domain-containing protein</fullName>
    </recommendedName>
</protein>
<sequence length="101" mass="10950">MSDVKRGLSPVTMFLDDEAVITVSGALDATTAPDFKRMVTDFFELADRPDTDVLTLDLSSVSACDQAARDLVRYAQSICSDRSMALRVVPSAPVSRALTKH</sequence>
<dbReference type="RefSeq" id="WP_106188053.1">
    <property type="nucleotide sequence ID" value="NZ_PVTF01000004.1"/>
</dbReference>
<dbReference type="Proteomes" id="UP000239494">
    <property type="component" value="Unassembled WGS sequence"/>
</dbReference>
<comment type="caution">
    <text evidence="2">The sequence shown here is derived from an EMBL/GenBank/DDBJ whole genome shotgun (WGS) entry which is preliminary data.</text>
</comment>
<dbReference type="AlphaFoldDB" id="A0A2T0TAL5"/>
<dbReference type="SUPFAM" id="SSF52091">
    <property type="entry name" value="SpoIIaa-like"/>
    <property type="match status" value="1"/>
</dbReference>
<organism evidence="2 3">
    <name type="scientific">Umezawaea tangerina</name>
    <dbReference type="NCBI Taxonomy" id="84725"/>
    <lineage>
        <taxon>Bacteria</taxon>
        <taxon>Bacillati</taxon>
        <taxon>Actinomycetota</taxon>
        <taxon>Actinomycetes</taxon>
        <taxon>Pseudonocardiales</taxon>
        <taxon>Pseudonocardiaceae</taxon>
        <taxon>Umezawaea</taxon>
    </lineage>
</organism>
<keyword evidence="3" id="KW-1185">Reference proteome</keyword>
<gene>
    <name evidence="2" type="ORF">CLV43_104520</name>
</gene>
<evidence type="ECO:0000259" key="1">
    <source>
        <dbReference type="PROSITE" id="PS50801"/>
    </source>
</evidence>